<organism evidence="2 3">
    <name type="scientific">Exaiptasia diaphana</name>
    <name type="common">Tropical sea anemone</name>
    <name type="synonym">Aiptasia pulchella</name>
    <dbReference type="NCBI Taxonomy" id="2652724"/>
    <lineage>
        <taxon>Eukaryota</taxon>
        <taxon>Metazoa</taxon>
        <taxon>Cnidaria</taxon>
        <taxon>Anthozoa</taxon>
        <taxon>Hexacorallia</taxon>
        <taxon>Actiniaria</taxon>
        <taxon>Aiptasiidae</taxon>
        <taxon>Exaiptasia</taxon>
    </lineage>
</organism>
<evidence type="ECO:0000313" key="3">
    <source>
        <dbReference type="Proteomes" id="UP000887567"/>
    </source>
</evidence>
<evidence type="ECO:0000313" key="2">
    <source>
        <dbReference type="EnsemblMetazoa" id="XP_020911518.1"/>
    </source>
</evidence>
<protein>
    <recommendedName>
        <fullName evidence="1">Integrator complex subunit 5 C-terminal domain-containing protein</fullName>
    </recommendedName>
</protein>
<dbReference type="RefSeq" id="XP_020911518.1">
    <property type="nucleotide sequence ID" value="XM_021055859.1"/>
</dbReference>
<dbReference type="InterPro" id="IPR040316">
    <property type="entry name" value="INTS5"/>
</dbReference>
<sequence>MDTLVTLCRSDTAEESHIITSNTDQVALLLMEMVCPEMVLYTGEWPDEETLKFNVERDLRIRNTFDRNPVLWWLLLLVSQGASSLCKCAPLLSSLLATVMSSWEVCRDKMVTQSSELFRDTQYIMQVMVESDWLPAPLSRIGGVLHLLSPKEIFAVINTMWKVLK</sequence>
<evidence type="ECO:0000259" key="1">
    <source>
        <dbReference type="Pfam" id="PF14838"/>
    </source>
</evidence>
<name>A0A913XZ33_EXADI</name>
<dbReference type="PANTHER" id="PTHR31697:SF2">
    <property type="entry name" value="INTEGRATOR COMPLEX SUBUNIT 5"/>
    <property type="match status" value="1"/>
</dbReference>
<dbReference type="AlphaFoldDB" id="A0A913XZ33"/>
<keyword evidence="3" id="KW-1185">Reference proteome</keyword>
<proteinExistence type="predicted"/>
<dbReference type="GO" id="GO:0032039">
    <property type="term" value="C:integrator complex"/>
    <property type="evidence" value="ECO:0007669"/>
    <property type="project" value="InterPro"/>
</dbReference>
<dbReference type="InterPro" id="IPR029444">
    <property type="entry name" value="INTS5_C"/>
</dbReference>
<feature type="domain" description="Integrator complex subunit 5 C-terminal" evidence="1">
    <location>
        <begin position="8"/>
        <end position="162"/>
    </location>
</feature>
<dbReference type="PANTHER" id="PTHR31697">
    <property type="entry name" value="INTEGRATOR COMPLEX SUBUNIT 5"/>
    <property type="match status" value="1"/>
</dbReference>
<dbReference type="OrthoDB" id="69088at2759"/>
<dbReference type="EnsemblMetazoa" id="XM_021055859.1">
    <property type="protein sequence ID" value="XP_020911518.1"/>
    <property type="gene ID" value="LOC110249277"/>
</dbReference>
<dbReference type="GeneID" id="110249277"/>
<dbReference type="Pfam" id="PF14838">
    <property type="entry name" value="INTS5_C"/>
    <property type="match status" value="1"/>
</dbReference>
<reference evidence="2" key="1">
    <citation type="submission" date="2022-11" db="UniProtKB">
        <authorList>
            <consortium name="EnsemblMetazoa"/>
        </authorList>
    </citation>
    <scope>IDENTIFICATION</scope>
</reference>
<dbReference type="KEGG" id="epa:110249277"/>
<dbReference type="Proteomes" id="UP000887567">
    <property type="component" value="Unplaced"/>
</dbReference>
<dbReference type="GO" id="GO:0034472">
    <property type="term" value="P:snRNA 3'-end processing"/>
    <property type="evidence" value="ECO:0007669"/>
    <property type="project" value="TreeGrafter"/>
</dbReference>
<accession>A0A913XZ33</accession>
<dbReference type="OMA" id="KDFCVHS"/>